<evidence type="ECO:0000256" key="3">
    <source>
        <dbReference type="PROSITE-ProRule" id="PRU00464"/>
    </source>
</evidence>
<sequence length="107" mass="11898">MENELAAAFWDIHPVNPGHLLVIPKAHKPTFFDLNEAEVLAINELLHRGKNLIEQKFAPDGYNLGINIGKYGGQTIMHCHIHLMPRYQGDVPDPTGGIRNSLPPAKI</sequence>
<dbReference type="SUPFAM" id="SSF54197">
    <property type="entry name" value="HIT-like"/>
    <property type="match status" value="1"/>
</dbReference>
<organism evidence="5 6">
    <name type="scientific">Liquorilactobacillus vini DSM 20605</name>
    <dbReference type="NCBI Taxonomy" id="1133569"/>
    <lineage>
        <taxon>Bacteria</taxon>
        <taxon>Bacillati</taxon>
        <taxon>Bacillota</taxon>
        <taxon>Bacilli</taxon>
        <taxon>Lactobacillales</taxon>
        <taxon>Lactobacillaceae</taxon>
        <taxon>Liquorilactobacillus</taxon>
    </lineage>
</organism>
<dbReference type="eggNOG" id="COG0537">
    <property type="taxonomic scope" value="Bacteria"/>
</dbReference>
<dbReference type="InterPro" id="IPR036265">
    <property type="entry name" value="HIT-like_sf"/>
</dbReference>
<dbReference type="GO" id="GO:0016787">
    <property type="term" value="F:hydrolase activity"/>
    <property type="evidence" value="ECO:0007669"/>
    <property type="project" value="UniProtKB-KW"/>
</dbReference>
<gene>
    <name evidence="5" type="ORF">FD21_GL001275</name>
</gene>
<dbReference type="PRINTS" id="PR00332">
    <property type="entry name" value="HISTRIAD"/>
</dbReference>
<evidence type="ECO:0000256" key="2">
    <source>
        <dbReference type="PIRSR" id="PIRSR601310-3"/>
    </source>
</evidence>
<protein>
    <submittedName>
        <fullName evidence="5">Diadenosine tetraphosphate (Ap4A) hydrolase</fullName>
    </submittedName>
</protein>
<dbReference type="Pfam" id="PF01230">
    <property type="entry name" value="HIT"/>
    <property type="match status" value="1"/>
</dbReference>
<comment type="caution">
    <text evidence="5">The sequence shown here is derived from an EMBL/GenBank/DDBJ whole genome shotgun (WGS) entry which is preliminary data.</text>
</comment>
<dbReference type="InterPro" id="IPR011146">
    <property type="entry name" value="HIT-like"/>
</dbReference>
<accession>A0A0R2C8M4</accession>
<dbReference type="PROSITE" id="PS51084">
    <property type="entry name" value="HIT_2"/>
    <property type="match status" value="1"/>
</dbReference>
<keyword evidence="5" id="KW-0378">Hydrolase</keyword>
<feature type="active site" description="Tele-AMP-histidine intermediate" evidence="1">
    <location>
        <position position="80"/>
    </location>
</feature>
<dbReference type="PANTHER" id="PTHR42997">
    <property type="entry name" value="HIT FAMILY HYDROLASE"/>
    <property type="match status" value="1"/>
</dbReference>
<reference evidence="5 6" key="1">
    <citation type="journal article" date="2015" name="Genome Announc.">
        <title>Expanding the biotechnology potential of lactobacilli through comparative genomics of 213 strains and associated genera.</title>
        <authorList>
            <person name="Sun Z."/>
            <person name="Harris H.M."/>
            <person name="McCann A."/>
            <person name="Guo C."/>
            <person name="Argimon S."/>
            <person name="Zhang W."/>
            <person name="Yang X."/>
            <person name="Jeffery I.B."/>
            <person name="Cooney J.C."/>
            <person name="Kagawa T.F."/>
            <person name="Liu W."/>
            <person name="Song Y."/>
            <person name="Salvetti E."/>
            <person name="Wrobel A."/>
            <person name="Rasinkangas P."/>
            <person name="Parkhill J."/>
            <person name="Rea M.C."/>
            <person name="O'Sullivan O."/>
            <person name="Ritari J."/>
            <person name="Douillard F.P."/>
            <person name="Paul Ross R."/>
            <person name="Yang R."/>
            <person name="Briner A.E."/>
            <person name="Felis G.E."/>
            <person name="de Vos W.M."/>
            <person name="Barrangou R."/>
            <person name="Klaenhammer T.R."/>
            <person name="Caufield P.W."/>
            <person name="Cui Y."/>
            <person name="Zhang H."/>
            <person name="O'Toole P.W."/>
        </authorList>
    </citation>
    <scope>NUCLEOTIDE SEQUENCE [LARGE SCALE GENOMIC DNA]</scope>
    <source>
        <strain evidence="5 6">DSM 20605</strain>
    </source>
</reference>
<dbReference type="InterPro" id="IPR001310">
    <property type="entry name" value="Histidine_triad_HIT"/>
</dbReference>
<evidence type="ECO:0000259" key="4">
    <source>
        <dbReference type="PROSITE" id="PS51084"/>
    </source>
</evidence>
<feature type="short sequence motif" description="Histidine triad motif" evidence="2 3">
    <location>
        <begin position="78"/>
        <end position="82"/>
    </location>
</feature>
<keyword evidence="6" id="KW-1185">Reference proteome</keyword>
<dbReference type="InterPro" id="IPR052908">
    <property type="entry name" value="AP-4-A_phosphorylase"/>
</dbReference>
<dbReference type="PATRIC" id="fig|1133569.4.peg.1407"/>
<evidence type="ECO:0000313" key="5">
    <source>
        <dbReference type="EMBL" id="KRM87696.1"/>
    </source>
</evidence>
<evidence type="ECO:0000256" key="1">
    <source>
        <dbReference type="PIRSR" id="PIRSR601310-1"/>
    </source>
</evidence>
<feature type="domain" description="HIT" evidence="4">
    <location>
        <begin position="1"/>
        <end position="93"/>
    </location>
</feature>
<dbReference type="STRING" id="1133569.FD21_GL001275"/>
<dbReference type="Gene3D" id="3.30.428.10">
    <property type="entry name" value="HIT-like"/>
    <property type="match status" value="1"/>
</dbReference>
<dbReference type="EMBL" id="AYYX01000036">
    <property type="protein sequence ID" value="KRM87696.1"/>
    <property type="molecule type" value="Genomic_DNA"/>
</dbReference>
<dbReference type="Proteomes" id="UP000051576">
    <property type="component" value="Unassembled WGS sequence"/>
</dbReference>
<dbReference type="PANTHER" id="PTHR42997:SF1">
    <property type="entry name" value="AP-4-A PHOSPHORYLASE"/>
    <property type="match status" value="1"/>
</dbReference>
<name>A0A0R2C8M4_9LACO</name>
<evidence type="ECO:0000313" key="6">
    <source>
        <dbReference type="Proteomes" id="UP000051576"/>
    </source>
</evidence>
<proteinExistence type="predicted"/>
<dbReference type="AlphaFoldDB" id="A0A0R2C8M4"/>